<dbReference type="PANTHER" id="PTHR28630:SF31">
    <property type="entry name" value="PEROXIREDOXIN-LIKE 2A"/>
    <property type="match status" value="1"/>
</dbReference>
<evidence type="ECO:0000256" key="3">
    <source>
        <dbReference type="ARBA" id="ARBA00023284"/>
    </source>
</evidence>
<evidence type="ECO:0000256" key="2">
    <source>
        <dbReference type="ARBA" id="ARBA00022490"/>
    </source>
</evidence>
<comment type="subcellular location">
    <subcellularLocation>
        <location evidence="1">Cytoplasm</location>
    </subcellularLocation>
</comment>
<gene>
    <name evidence="8" type="ORF">K493DRAFT_312229</name>
</gene>
<name>A0A1Y1YVC6_9FUNG</name>
<dbReference type="SUPFAM" id="SSF52833">
    <property type="entry name" value="Thioredoxin-like"/>
    <property type="match status" value="1"/>
</dbReference>
<keyword evidence="2" id="KW-0963">Cytoplasm</keyword>
<evidence type="ECO:0000256" key="7">
    <source>
        <dbReference type="ARBA" id="ARBA00032129"/>
    </source>
</evidence>
<proteinExistence type="inferred from homology"/>
<dbReference type="GO" id="GO:0005737">
    <property type="term" value="C:cytoplasm"/>
    <property type="evidence" value="ECO:0007669"/>
    <property type="project" value="UniProtKB-SubCell"/>
</dbReference>
<keyword evidence="9" id="KW-1185">Reference proteome</keyword>
<evidence type="ECO:0000256" key="1">
    <source>
        <dbReference type="ARBA" id="ARBA00004496"/>
    </source>
</evidence>
<comment type="similarity">
    <text evidence="4">Belongs to the peroxiredoxin-like PRXL2 family. PRXL2A subfamily.</text>
</comment>
<dbReference type="InParanoid" id="A0A1Y1YVC6"/>
<dbReference type="Proteomes" id="UP000193498">
    <property type="component" value="Unassembled WGS sequence"/>
</dbReference>
<sequence>MGFQVYNLIREVALKNVKDGSKIKASQLWENSPALIMVVRRPGCKLCRKEAKDLADQRTQITEKWGIPMYAVVHEELGVEEFNQEFFQGTVYHDENKGFFKALGGGKLSWANWSSLLNPYTIYNYVTSGVDGNFQGEGRIYGGLYIVGKGDKGVIYEYKEKYLGDIAPMEEILKVCEKVAGGDTLNSRL</sequence>
<keyword evidence="3" id="KW-0676">Redox-active center</keyword>
<evidence type="ECO:0000313" key="8">
    <source>
        <dbReference type="EMBL" id="ORY01951.1"/>
    </source>
</evidence>
<dbReference type="STRING" id="1314790.A0A1Y1YVC6"/>
<dbReference type="InterPro" id="IPR032801">
    <property type="entry name" value="PXL2A/B/C"/>
</dbReference>
<dbReference type="CDD" id="cd02970">
    <property type="entry name" value="PRX_like2"/>
    <property type="match status" value="1"/>
</dbReference>
<comment type="caution">
    <text evidence="8">The sequence shown here is derived from an EMBL/GenBank/DDBJ whole genome shotgun (WGS) entry which is preliminary data.</text>
</comment>
<evidence type="ECO:0000256" key="4">
    <source>
        <dbReference type="ARBA" id="ARBA00023787"/>
    </source>
</evidence>
<dbReference type="InterPro" id="IPR036249">
    <property type="entry name" value="Thioredoxin-like_sf"/>
</dbReference>
<dbReference type="EMBL" id="MCFE01000063">
    <property type="protein sequence ID" value="ORY01951.1"/>
    <property type="molecule type" value="Genomic_DNA"/>
</dbReference>
<accession>A0A1Y1YVC6</accession>
<reference evidence="8 9" key="1">
    <citation type="submission" date="2016-07" db="EMBL/GenBank/DDBJ databases">
        <title>Pervasive Adenine N6-methylation of Active Genes in Fungi.</title>
        <authorList>
            <consortium name="DOE Joint Genome Institute"/>
            <person name="Mondo S.J."/>
            <person name="Dannebaum R.O."/>
            <person name="Kuo R.C."/>
            <person name="Labutti K."/>
            <person name="Haridas S."/>
            <person name="Kuo A."/>
            <person name="Salamov A."/>
            <person name="Ahrendt S.R."/>
            <person name="Lipzen A."/>
            <person name="Sullivan W."/>
            <person name="Andreopoulos W.B."/>
            <person name="Clum A."/>
            <person name="Lindquist E."/>
            <person name="Daum C."/>
            <person name="Ramamoorthy G.K."/>
            <person name="Gryganskyi A."/>
            <person name="Culley D."/>
            <person name="Magnuson J.K."/>
            <person name="James T.Y."/>
            <person name="O'Malley M.A."/>
            <person name="Stajich J.E."/>
            <person name="Spatafora J.W."/>
            <person name="Visel A."/>
            <person name="Grigoriev I.V."/>
        </authorList>
    </citation>
    <scope>NUCLEOTIDE SEQUENCE [LARGE SCALE GENOMIC DNA]</scope>
    <source>
        <strain evidence="8 9">CBS 931.73</strain>
    </source>
</reference>
<dbReference type="Pfam" id="PF13911">
    <property type="entry name" value="AhpC-TSA_2"/>
    <property type="match status" value="1"/>
</dbReference>
<dbReference type="PANTHER" id="PTHR28630">
    <property type="match status" value="1"/>
</dbReference>
<evidence type="ECO:0000256" key="5">
    <source>
        <dbReference type="ARBA" id="ARBA00023849"/>
    </source>
</evidence>
<evidence type="ECO:0000313" key="9">
    <source>
        <dbReference type="Proteomes" id="UP000193498"/>
    </source>
</evidence>
<dbReference type="AlphaFoldDB" id="A0A1Y1YVC6"/>
<dbReference type="OrthoDB" id="40334at2759"/>
<protein>
    <recommendedName>
        <fullName evidence="5">Peroxiredoxin-like 2A</fullName>
    </recommendedName>
    <alternativeName>
        <fullName evidence="7">Peroxiredoxin-like 2 activated in M-CSF stimulated monocytes</fullName>
    </alternativeName>
    <alternativeName>
        <fullName evidence="6">Redox-regulatory protein FAM213A</fullName>
    </alternativeName>
</protein>
<organism evidence="8 9">
    <name type="scientific">Basidiobolus meristosporus CBS 931.73</name>
    <dbReference type="NCBI Taxonomy" id="1314790"/>
    <lineage>
        <taxon>Eukaryota</taxon>
        <taxon>Fungi</taxon>
        <taxon>Fungi incertae sedis</taxon>
        <taxon>Zoopagomycota</taxon>
        <taxon>Entomophthoromycotina</taxon>
        <taxon>Basidiobolomycetes</taxon>
        <taxon>Basidiobolales</taxon>
        <taxon>Basidiobolaceae</taxon>
        <taxon>Basidiobolus</taxon>
    </lineage>
</organism>
<evidence type="ECO:0000256" key="6">
    <source>
        <dbReference type="ARBA" id="ARBA00032058"/>
    </source>
</evidence>